<dbReference type="PANTHER" id="PTHR31836:SF25">
    <property type="entry name" value="RLPA-LIKE PROTEIN DOUBLE-PSI BETA-BARREL DOMAIN-CONTAINING PROTEIN"/>
    <property type="match status" value="1"/>
</dbReference>
<keyword evidence="6" id="KW-1185">Reference proteome</keyword>
<dbReference type="OrthoDB" id="623670at2759"/>
<protein>
    <submittedName>
        <fullName evidence="5">DPBB_1 domain-containing protein</fullName>
    </submittedName>
</protein>
<reference evidence="4" key="2">
    <citation type="submission" date="2016-05" db="EMBL/GenBank/DDBJ databases">
        <title>Comparative analysis highlights variable genome content of wheat rusts and divergence of the mating loci.</title>
        <authorList>
            <person name="Cuomo C.A."/>
            <person name="Bakkeren G."/>
            <person name="Szabo L."/>
            <person name="Khalil H."/>
            <person name="Joly D."/>
            <person name="Goldberg J."/>
            <person name="Young S."/>
            <person name="Zeng Q."/>
            <person name="Fellers J."/>
        </authorList>
    </citation>
    <scope>NUCLEOTIDE SEQUENCE [LARGE SCALE GENOMIC DNA]</scope>
    <source>
        <strain evidence="4">1-1 BBBD Race 1</strain>
    </source>
</reference>
<dbReference type="STRING" id="630390.A0A180GKW7"/>
<dbReference type="InterPro" id="IPR051477">
    <property type="entry name" value="Expansin_CellWall"/>
</dbReference>
<dbReference type="PANTHER" id="PTHR31836">
    <property type="match status" value="1"/>
</dbReference>
<evidence type="ECO:0000259" key="3">
    <source>
        <dbReference type="Pfam" id="PF03330"/>
    </source>
</evidence>
<keyword evidence="1 2" id="KW-0732">Signal</keyword>
<feature type="signal peptide" evidence="2">
    <location>
        <begin position="1"/>
        <end position="20"/>
    </location>
</feature>
<feature type="domain" description="RlpA-like protein double-psi beta-barrel" evidence="3">
    <location>
        <begin position="40"/>
        <end position="128"/>
    </location>
</feature>
<dbReference type="InterPro" id="IPR036908">
    <property type="entry name" value="RlpA-like_sf"/>
</dbReference>
<proteinExistence type="predicted"/>
<dbReference type="EnsemblFungi" id="PTTG_01597-t43_1">
    <property type="protein sequence ID" value="PTTG_01597-t43_1-p1"/>
    <property type="gene ID" value="PTTG_01597"/>
</dbReference>
<dbReference type="Pfam" id="PF03330">
    <property type="entry name" value="DPBB_1"/>
    <property type="match status" value="1"/>
</dbReference>
<organism evidence="4">
    <name type="scientific">Puccinia triticina (isolate 1-1 / race 1 (BBBD))</name>
    <name type="common">Brown leaf rust fungus</name>
    <dbReference type="NCBI Taxonomy" id="630390"/>
    <lineage>
        <taxon>Eukaryota</taxon>
        <taxon>Fungi</taxon>
        <taxon>Dikarya</taxon>
        <taxon>Basidiomycota</taxon>
        <taxon>Pucciniomycotina</taxon>
        <taxon>Pucciniomycetes</taxon>
        <taxon>Pucciniales</taxon>
        <taxon>Pucciniaceae</taxon>
        <taxon>Puccinia</taxon>
    </lineage>
</organism>
<evidence type="ECO:0000313" key="4">
    <source>
        <dbReference type="EMBL" id="OAV93436.1"/>
    </source>
</evidence>
<reference evidence="5" key="4">
    <citation type="submission" date="2025-05" db="UniProtKB">
        <authorList>
            <consortium name="EnsemblFungi"/>
        </authorList>
    </citation>
    <scope>IDENTIFICATION</scope>
    <source>
        <strain evidence="5">isolate 1-1 / race 1 (BBBD)</strain>
    </source>
</reference>
<gene>
    <name evidence="4" type="ORF">PTTG_01597</name>
</gene>
<dbReference type="VEuPathDB" id="FungiDB:PTTG_01597"/>
<dbReference type="InterPro" id="IPR009009">
    <property type="entry name" value="RlpA-like_DPBB"/>
</dbReference>
<accession>A0A180GKW7</accession>
<name>A0A180GKW7_PUCT1</name>
<dbReference type="AlphaFoldDB" id="A0A180GKW7"/>
<evidence type="ECO:0000256" key="2">
    <source>
        <dbReference type="SAM" id="SignalP"/>
    </source>
</evidence>
<dbReference type="EMBL" id="ADAS02000051">
    <property type="protein sequence ID" value="OAV93436.1"/>
    <property type="molecule type" value="Genomic_DNA"/>
</dbReference>
<dbReference type="CDD" id="cd22191">
    <property type="entry name" value="DPBB_RlpA_EXP_N-like"/>
    <property type="match status" value="1"/>
</dbReference>
<feature type="chain" id="PRO_5008110016" evidence="2">
    <location>
        <begin position="21"/>
        <end position="132"/>
    </location>
</feature>
<dbReference type="Gene3D" id="2.40.40.10">
    <property type="entry name" value="RlpA-like domain"/>
    <property type="match status" value="1"/>
</dbReference>
<reference evidence="5 6" key="3">
    <citation type="journal article" date="2017" name="G3 (Bethesda)">
        <title>Comparative analysis highlights variable genome content of wheat rusts and divergence of the mating loci.</title>
        <authorList>
            <person name="Cuomo C.A."/>
            <person name="Bakkeren G."/>
            <person name="Khalil H.B."/>
            <person name="Panwar V."/>
            <person name="Joly D."/>
            <person name="Linning R."/>
            <person name="Sakthikumar S."/>
            <person name="Song X."/>
            <person name="Adiconis X."/>
            <person name="Fan L."/>
            <person name="Goldberg J.M."/>
            <person name="Levin J.Z."/>
            <person name="Young S."/>
            <person name="Zeng Q."/>
            <person name="Anikster Y."/>
            <person name="Bruce M."/>
            <person name="Wang M."/>
            <person name="Yin C."/>
            <person name="McCallum B."/>
            <person name="Szabo L.J."/>
            <person name="Hulbert S."/>
            <person name="Chen X."/>
            <person name="Fellers J.P."/>
        </authorList>
    </citation>
    <scope>NUCLEOTIDE SEQUENCE</scope>
    <source>
        <strain evidence="5">isolate 1-1 / race 1 (BBBD)</strain>
        <strain evidence="6">Isolate 1-1 / race 1 (BBBD)</strain>
    </source>
</reference>
<dbReference type="SUPFAM" id="SSF50685">
    <property type="entry name" value="Barwin-like endoglucanases"/>
    <property type="match status" value="1"/>
</dbReference>
<evidence type="ECO:0000313" key="6">
    <source>
        <dbReference type="Proteomes" id="UP000005240"/>
    </source>
</evidence>
<evidence type="ECO:0000256" key="1">
    <source>
        <dbReference type="ARBA" id="ARBA00022729"/>
    </source>
</evidence>
<evidence type="ECO:0000313" key="5">
    <source>
        <dbReference type="EnsemblFungi" id="PTTG_01597-t43_1-p1"/>
    </source>
</evidence>
<reference evidence="4" key="1">
    <citation type="submission" date="2009-11" db="EMBL/GenBank/DDBJ databases">
        <authorList>
            <consortium name="The Broad Institute Genome Sequencing Platform"/>
            <person name="Ward D."/>
            <person name="Feldgarden M."/>
            <person name="Earl A."/>
            <person name="Young S.K."/>
            <person name="Zeng Q."/>
            <person name="Koehrsen M."/>
            <person name="Alvarado L."/>
            <person name="Berlin A."/>
            <person name="Bochicchio J."/>
            <person name="Borenstein D."/>
            <person name="Chapman S.B."/>
            <person name="Chen Z."/>
            <person name="Engels R."/>
            <person name="Freedman E."/>
            <person name="Gellesch M."/>
            <person name="Goldberg J."/>
            <person name="Griggs A."/>
            <person name="Gujja S."/>
            <person name="Heilman E."/>
            <person name="Heiman D."/>
            <person name="Hepburn T."/>
            <person name="Howarth C."/>
            <person name="Jen D."/>
            <person name="Larson L."/>
            <person name="Lewis B."/>
            <person name="Mehta T."/>
            <person name="Park D."/>
            <person name="Pearson M."/>
            <person name="Roberts A."/>
            <person name="Saif S."/>
            <person name="Shea T."/>
            <person name="Shenoy N."/>
            <person name="Sisk P."/>
            <person name="Stolte C."/>
            <person name="Sykes S."/>
            <person name="Thomson T."/>
            <person name="Walk T."/>
            <person name="White J."/>
            <person name="Yandava C."/>
            <person name="Izard J."/>
            <person name="Baranova O.V."/>
            <person name="Blanton J.M."/>
            <person name="Tanner A.C."/>
            <person name="Dewhirst F.E."/>
            <person name="Haas B."/>
            <person name="Nusbaum C."/>
            <person name="Birren B."/>
        </authorList>
    </citation>
    <scope>NUCLEOTIDE SEQUENCE [LARGE SCALE GENOMIC DNA]</scope>
    <source>
        <strain evidence="4">1-1 BBBD Race 1</strain>
    </source>
</reference>
<sequence length="132" mass="14609">MARLAFILAFLASFFNHALFSVSRPSRIEKTRSLERRYSGKGTWFIPNTGACGDVNSNSDYIVAMNYPQYKNGSPCHKFVVIKNKANNKVVKAKVTDECPSCAYGSLDLSPATFKALGNLDTGVIPISWHWA</sequence>
<dbReference type="Proteomes" id="UP000005240">
    <property type="component" value="Unassembled WGS sequence"/>
</dbReference>